<dbReference type="EMBL" id="JAESVA010000012">
    <property type="protein sequence ID" value="MCB8883239.1"/>
    <property type="molecule type" value="Genomic_DNA"/>
</dbReference>
<feature type="transmembrane region" description="Helical" evidence="7">
    <location>
        <begin position="464"/>
        <end position="485"/>
    </location>
</feature>
<keyword evidence="2" id="KW-0813">Transport</keyword>
<proteinExistence type="predicted"/>
<dbReference type="InterPro" id="IPR020846">
    <property type="entry name" value="MFS_dom"/>
</dbReference>
<evidence type="ECO:0000256" key="7">
    <source>
        <dbReference type="SAM" id="Phobius"/>
    </source>
</evidence>
<comment type="caution">
    <text evidence="9">The sequence shown here is derived from an EMBL/GenBank/DDBJ whole genome shotgun (WGS) entry which is preliminary data.</text>
</comment>
<dbReference type="PROSITE" id="PS50850">
    <property type="entry name" value="MFS"/>
    <property type="match status" value="1"/>
</dbReference>
<dbReference type="SUPFAM" id="SSF103473">
    <property type="entry name" value="MFS general substrate transporter"/>
    <property type="match status" value="1"/>
</dbReference>
<dbReference type="FunFam" id="1.20.1720.10:FF:000004">
    <property type="entry name" value="EmrB/QacA family drug resistance transporter"/>
    <property type="match status" value="1"/>
</dbReference>
<dbReference type="GO" id="GO:0005886">
    <property type="term" value="C:plasma membrane"/>
    <property type="evidence" value="ECO:0007669"/>
    <property type="project" value="UniProtKB-SubCell"/>
</dbReference>
<dbReference type="InterPro" id="IPR011701">
    <property type="entry name" value="MFS"/>
</dbReference>
<evidence type="ECO:0000313" key="9">
    <source>
        <dbReference type="EMBL" id="MCB8883239.1"/>
    </source>
</evidence>
<keyword evidence="3" id="KW-1003">Cell membrane</keyword>
<organism evidence="9 10">
    <name type="scientific">Acidisoma cellulosilyticum</name>
    <dbReference type="NCBI Taxonomy" id="2802395"/>
    <lineage>
        <taxon>Bacteria</taxon>
        <taxon>Pseudomonadati</taxon>
        <taxon>Pseudomonadota</taxon>
        <taxon>Alphaproteobacteria</taxon>
        <taxon>Acetobacterales</taxon>
        <taxon>Acidocellaceae</taxon>
        <taxon>Acidisoma</taxon>
    </lineage>
</organism>
<sequence length="494" mass="51694">MSDATLAMPAAPRAARPRHARLIIAAMLISTFMAAVEVTVISTAMPVIVSKLGGFHLFAWAFGIYLLAQAVMTPLYGRIADSFGRKPVYLASTSLFLVGSLLCGCAHSMVTLIVFRAIQGIGGGGLAPLGTTIIGDVCAPEDRPRIMGYVSGVWGIAAIAGPMLGAFFVHTLGWQFCFWVNLPVGLVTMTMVWRFLRDSAQTRSRAPIDLAGCVLLVAGLGLMMAALIQCEALPTAQLVLLLAVAFVALAGFGLRERQVRHPLLPLHLMFRPLLITANLSSLLAGTLLIGMTAFLPPLIQGVMGRDALDAGIVIGVLSVSWTIASMTIGRVVGRVPNRVLAVGAGIAMTIGMAVLVPIADGRSLGWLTLIVIPIGIGMGLTSIVFTLAVQGSVPAHERGRSIALFFFSRLMGQALGAAAFGGVLNAGLADTHGHDLMQALVNPRLRAALSPAHLAAATTRLDQALHGVFVLAAVLALAALAVACFTPRRAEQNP</sequence>
<dbReference type="AlphaFoldDB" id="A0A963Z633"/>
<protein>
    <submittedName>
        <fullName evidence="9">MFS transporter</fullName>
    </submittedName>
</protein>
<evidence type="ECO:0000256" key="1">
    <source>
        <dbReference type="ARBA" id="ARBA00004651"/>
    </source>
</evidence>
<feature type="transmembrane region" description="Helical" evidence="7">
    <location>
        <begin position="311"/>
        <end position="332"/>
    </location>
</feature>
<evidence type="ECO:0000256" key="4">
    <source>
        <dbReference type="ARBA" id="ARBA00022692"/>
    </source>
</evidence>
<dbReference type="PANTHER" id="PTHR23501:SF191">
    <property type="entry name" value="VACUOLAR BASIC AMINO ACID TRANSPORTER 4"/>
    <property type="match status" value="1"/>
</dbReference>
<feature type="transmembrane region" description="Helical" evidence="7">
    <location>
        <begin position="121"/>
        <end position="139"/>
    </location>
</feature>
<reference evidence="9 10" key="1">
    <citation type="journal article" date="2021" name="Microorganisms">
        <title>Acidisoma silvae sp. nov. and Acidisomacellulosilytica sp. nov., Two Acidophilic Bacteria Isolated from Decaying Wood, Hydrolyzing Cellulose and Producing Poly-3-hydroxybutyrate.</title>
        <authorList>
            <person name="Mieszkin S."/>
            <person name="Pouder E."/>
            <person name="Uroz S."/>
            <person name="Simon-Colin C."/>
            <person name="Alain K."/>
        </authorList>
    </citation>
    <scope>NUCLEOTIDE SEQUENCE [LARGE SCALE GENOMIC DNA]</scope>
    <source>
        <strain evidence="9 10">HW T5.17</strain>
    </source>
</reference>
<feature type="transmembrane region" description="Helical" evidence="7">
    <location>
        <begin position="401"/>
        <end position="424"/>
    </location>
</feature>
<evidence type="ECO:0000256" key="6">
    <source>
        <dbReference type="ARBA" id="ARBA00023136"/>
    </source>
</evidence>
<feature type="domain" description="Major facilitator superfamily (MFS) profile" evidence="8">
    <location>
        <begin position="23"/>
        <end position="490"/>
    </location>
</feature>
<evidence type="ECO:0000256" key="5">
    <source>
        <dbReference type="ARBA" id="ARBA00022989"/>
    </source>
</evidence>
<feature type="transmembrane region" description="Helical" evidence="7">
    <location>
        <begin position="22"/>
        <end position="45"/>
    </location>
</feature>
<feature type="transmembrane region" description="Helical" evidence="7">
    <location>
        <begin position="365"/>
        <end position="389"/>
    </location>
</feature>
<accession>A0A963Z633</accession>
<feature type="transmembrane region" description="Helical" evidence="7">
    <location>
        <begin position="275"/>
        <end position="299"/>
    </location>
</feature>
<keyword evidence="4 7" id="KW-0812">Transmembrane</keyword>
<feature type="transmembrane region" description="Helical" evidence="7">
    <location>
        <begin position="178"/>
        <end position="196"/>
    </location>
</feature>
<evidence type="ECO:0000256" key="2">
    <source>
        <dbReference type="ARBA" id="ARBA00022448"/>
    </source>
</evidence>
<dbReference type="Gene3D" id="1.20.1250.20">
    <property type="entry name" value="MFS general substrate transporter like domains"/>
    <property type="match status" value="1"/>
</dbReference>
<dbReference type="RefSeq" id="WP_227309895.1">
    <property type="nucleotide sequence ID" value="NZ_JAESVA010000012.1"/>
</dbReference>
<dbReference type="Proteomes" id="UP000721844">
    <property type="component" value="Unassembled WGS sequence"/>
</dbReference>
<dbReference type="GO" id="GO:0022857">
    <property type="term" value="F:transmembrane transporter activity"/>
    <property type="evidence" value="ECO:0007669"/>
    <property type="project" value="InterPro"/>
</dbReference>
<dbReference type="Gene3D" id="1.20.1720.10">
    <property type="entry name" value="Multidrug resistance protein D"/>
    <property type="match status" value="1"/>
</dbReference>
<dbReference type="PRINTS" id="PR01036">
    <property type="entry name" value="TCRTETB"/>
</dbReference>
<name>A0A963Z633_9PROT</name>
<dbReference type="InterPro" id="IPR036259">
    <property type="entry name" value="MFS_trans_sf"/>
</dbReference>
<feature type="transmembrane region" description="Helical" evidence="7">
    <location>
        <begin position="208"/>
        <end position="228"/>
    </location>
</feature>
<evidence type="ECO:0000313" key="10">
    <source>
        <dbReference type="Proteomes" id="UP000721844"/>
    </source>
</evidence>
<feature type="transmembrane region" description="Helical" evidence="7">
    <location>
        <begin position="57"/>
        <end position="76"/>
    </location>
</feature>
<evidence type="ECO:0000256" key="3">
    <source>
        <dbReference type="ARBA" id="ARBA00022475"/>
    </source>
</evidence>
<comment type="subcellular location">
    <subcellularLocation>
        <location evidence="1">Cell membrane</location>
        <topology evidence="1">Multi-pass membrane protein</topology>
    </subcellularLocation>
</comment>
<keyword evidence="10" id="KW-1185">Reference proteome</keyword>
<feature type="transmembrane region" description="Helical" evidence="7">
    <location>
        <begin position="339"/>
        <end position="359"/>
    </location>
</feature>
<keyword evidence="6 7" id="KW-0472">Membrane</keyword>
<feature type="transmembrane region" description="Helical" evidence="7">
    <location>
        <begin position="234"/>
        <end position="254"/>
    </location>
</feature>
<dbReference type="Pfam" id="PF07690">
    <property type="entry name" value="MFS_1"/>
    <property type="match status" value="1"/>
</dbReference>
<gene>
    <name evidence="9" type="ORF">ACELLULO517_23520</name>
</gene>
<keyword evidence="5 7" id="KW-1133">Transmembrane helix</keyword>
<evidence type="ECO:0000259" key="8">
    <source>
        <dbReference type="PROSITE" id="PS50850"/>
    </source>
</evidence>
<dbReference type="PANTHER" id="PTHR23501">
    <property type="entry name" value="MAJOR FACILITATOR SUPERFAMILY"/>
    <property type="match status" value="1"/>
</dbReference>
<feature type="transmembrane region" description="Helical" evidence="7">
    <location>
        <begin position="88"/>
        <end position="115"/>
    </location>
</feature>
<feature type="transmembrane region" description="Helical" evidence="7">
    <location>
        <begin position="146"/>
        <end position="172"/>
    </location>
</feature>